<dbReference type="SUPFAM" id="SSF52317">
    <property type="entry name" value="Class I glutamine amidotransferase-like"/>
    <property type="match status" value="1"/>
</dbReference>
<dbReference type="EC" id="3.2.1.23" evidence="3"/>
<evidence type="ECO:0000259" key="8">
    <source>
        <dbReference type="Pfam" id="PF02449"/>
    </source>
</evidence>
<reference evidence="10" key="1">
    <citation type="journal article" date="2021" name="Nat. Commun.">
        <title>Genetic determinants of endophytism in the Arabidopsis root mycobiome.</title>
        <authorList>
            <person name="Mesny F."/>
            <person name="Miyauchi S."/>
            <person name="Thiergart T."/>
            <person name="Pickel B."/>
            <person name="Atanasova L."/>
            <person name="Karlsson M."/>
            <person name="Huettel B."/>
            <person name="Barry K.W."/>
            <person name="Haridas S."/>
            <person name="Chen C."/>
            <person name="Bauer D."/>
            <person name="Andreopoulos W."/>
            <person name="Pangilinan J."/>
            <person name="LaButti K."/>
            <person name="Riley R."/>
            <person name="Lipzen A."/>
            <person name="Clum A."/>
            <person name="Drula E."/>
            <person name="Henrissat B."/>
            <person name="Kohler A."/>
            <person name="Grigoriev I.V."/>
            <person name="Martin F.M."/>
            <person name="Hacquard S."/>
        </authorList>
    </citation>
    <scope>NUCLEOTIDE SEQUENCE</scope>
    <source>
        <strain evidence="10">MPI-SDFR-AT-0073</strain>
    </source>
</reference>
<dbReference type="GeneID" id="70127837"/>
<comment type="similarity">
    <text evidence="2">Belongs to the glycosyl hydrolase 42 family.</text>
</comment>
<dbReference type="PANTHER" id="PTHR36447">
    <property type="entry name" value="BETA-GALACTOSIDASE GANA"/>
    <property type="match status" value="1"/>
</dbReference>
<dbReference type="InterPro" id="IPR013529">
    <property type="entry name" value="Glyco_hydro_42_N"/>
</dbReference>
<dbReference type="InterPro" id="IPR003476">
    <property type="entry name" value="Glyco_hydro_42"/>
</dbReference>
<dbReference type="EMBL" id="JAGPXC010000014">
    <property type="protein sequence ID" value="KAH6639977.1"/>
    <property type="molecule type" value="Genomic_DNA"/>
</dbReference>
<dbReference type="Pfam" id="PF02449">
    <property type="entry name" value="Glyco_hydro_42"/>
    <property type="match status" value="1"/>
</dbReference>
<dbReference type="GO" id="GO:0005975">
    <property type="term" value="P:carbohydrate metabolic process"/>
    <property type="evidence" value="ECO:0007669"/>
    <property type="project" value="InterPro"/>
</dbReference>
<evidence type="ECO:0000259" key="9">
    <source>
        <dbReference type="Pfam" id="PF08532"/>
    </source>
</evidence>
<evidence type="ECO:0000256" key="1">
    <source>
        <dbReference type="ARBA" id="ARBA00001412"/>
    </source>
</evidence>
<proteinExistence type="inferred from homology"/>
<dbReference type="OrthoDB" id="1657402at2759"/>
<dbReference type="Gene3D" id="3.20.20.80">
    <property type="entry name" value="Glycosidases"/>
    <property type="match status" value="1"/>
</dbReference>
<keyword evidence="6" id="KW-0862">Zinc</keyword>
<dbReference type="Gene3D" id="2.60.40.1180">
    <property type="entry name" value="Golgi alpha-mannosidase II"/>
    <property type="match status" value="1"/>
</dbReference>
<comment type="catalytic activity">
    <reaction evidence="1">
        <text>Hydrolysis of terminal non-reducing beta-D-galactose residues in beta-D-galactosides.</text>
        <dbReference type="EC" id="3.2.1.23"/>
    </reaction>
</comment>
<sequence length="727" mass="81372">MFLQKALSAVAPLNVLARAHNSTSGPSTDRWPSGLHLAVDYYPSQWPESAWETDISQMRDNNISYVRVNEFDWHILEPTEGQYNFTLLDTTLELLERYGLKAIVGTPTASPPNWLTENYDVNFVDRTNTTLIFGSRRHYSFSSFDYRNLSQGITTKLAQRYGSHPAVVGWQLDNEFGCHDTVRSYDHNAITRFRTWLEEKYGTIENLNNAQGRVFWSDQYESFETIQPPFLEIYTNNELHTLDWYTFSSDMVIEFAKEQTNIIRQYAPSHAITHNFMMGYSDFDHYKFAREVGIDLATFDQYALAGPSTFSWLSDQELFETLRTGLPDWQALHHGLYRGVSGAAYNKTAGPWGVMEMEPGVLNWNQYRVSPWTGMVKLWTLEVFASSGSLVNYFRWRQVPYAQEQTLSGLHLSDYTADEGLDEVQELVQEQLPKLREAVTVDEPQADIAFVFDYASVWTWAIEPYSGSWDVKKAGYTDTVVNYWDLVYIFYSAIRRLGLSIDVIGPDQPLDGYKLVVVPSLPIIPEAFNAAIASYSGPIVFGPHTGSKDANFATVTGLNPGNGALGDRLPTRVTRVETPPSYAGSGVLYGGSNYSIDGREEWIECRRANLTSSATVTYTSPHRPGKPAACEKDGAHYLAFKPSTDFLVAYLGDVAAGANITALTGILASKDNDLGSSLRLLRRGNLVWAFNYGTSAVAAPTIENAELLIGELGDIPGAGVVVWKLQS</sequence>
<protein>
    <recommendedName>
        <fullName evidence="3">beta-galactosidase</fullName>
        <ecNumber evidence="3">3.2.1.23</ecNumber>
    </recommendedName>
</protein>
<accession>A0A9P8UA74</accession>
<dbReference type="InterPro" id="IPR029062">
    <property type="entry name" value="Class_I_gatase-like"/>
</dbReference>
<dbReference type="Gene3D" id="3.40.50.880">
    <property type="match status" value="1"/>
</dbReference>
<dbReference type="SUPFAM" id="SSF51011">
    <property type="entry name" value="Glycosyl hydrolase domain"/>
    <property type="match status" value="1"/>
</dbReference>
<dbReference type="SUPFAM" id="SSF51445">
    <property type="entry name" value="(Trans)glycosidases"/>
    <property type="match status" value="1"/>
</dbReference>
<feature type="domain" description="Beta-galactosidase trimerisation" evidence="9">
    <location>
        <begin position="446"/>
        <end position="660"/>
    </location>
</feature>
<keyword evidence="4" id="KW-0479">Metal-binding</keyword>
<organism evidence="10 11">
    <name type="scientific">Truncatella angustata</name>
    <dbReference type="NCBI Taxonomy" id="152316"/>
    <lineage>
        <taxon>Eukaryota</taxon>
        <taxon>Fungi</taxon>
        <taxon>Dikarya</taxon>
        <taxon>Ascomycota</taxon>
        <taxon>Pezizomycotina</taxon>
        <taxon>Sordariomycetes</taxon>
        <taxon>Xylariomycetidae</taxon>
        <taxon>Amphisphaeriales</taxon>
        <taxon>Sporocadaceae</taxon>
        <taxon>Truncatella</taxon>
    </lineage>
</organism>
<dbReference type="PIRSF" id="PIRSF001084">
    <property type="entry name" value="B-galactosidase"/>
    <property type="match status" value="1"/>
</dbReference>
<dbReference type="GO" id="GO:0009341">
    <property type="term" value="C:beta-galactosidase complex"/>
    <property type="evidence" value="ECO:0007669"/>
    <property type="project" value="InterPro"/>
</dbReference>
<dbReference type="PANTHER" id="PTHR36447:SF2">
    <property type="entry name" value="BETA-GALACTOSIDASE YESZ"/>
    <property type="match status" value="1"/>
</dbReference>
<evidence type="ECO:0000313" key="10">
    <source>
        <dbReference type="EMBL" id="KAH6639977.1"/>
    </source>
</evidence>
<evidence type="ECO:0000256" key="2">
    <source>
        <dbReference type="ARBA" id="ARBA00005940"/>
    </source>
</evidence>
<dbReference type="Proteomes" id="UP000758603">
    <property type="component" value="Unassembled WGS sequence"/>
</dbReference>
<evidence type="ECO:0000256" key="4">
    <source>
        <dbReference type="ARBA" id="ARBA00022723"/>
    </source>
</evidence>
<keyword evidence="11" id="KW-1185">Reference proteome</keyword>
<dbReference type="RefSeq" id="XP_045951051.1">
    <property type="nucleotide sequence ID" value="XM_046098945.1"/>
</dbReference>
<dbReference type="Pfam" id="PF08532">
    <property type="entry name" value="Glyco_hydro_42M"/>
    <property type="match status" value="1"/>
</dbReference>
<keyword evidence="7" id="KW-0326">Glycosidase</keyword>
<dbReference type="GO" id="GO:0046872">
    <property type="term" value="F:metal ion binding"/>
    <property type="evidence" value="ECO:0007669"/>
    <property type="project" value="UniProtKB-KW"/>
</dbReference>
<evidence type="ECO:0000256" key="7">
    <source>
        <dbReference type="ARBA" id="ARBA00023295"/>
    </source>
</evidence>
<dbReference type="AlphaFoldDB" id="A0A9P8UA74"/>
<name>A0A9P8UA74_9PEZI</name>
<gene>
    <name evidence="10" type="ORF">BKA67DRAFT_528444</name>
</gene>
<evidence type="ECO:0000256" key="5">
    <source>
        <dbReference type="ARBA" id="ARBA00022801"/>
    </source>
</evidence>
<dbReference type="CDD" id="cd03143">
    <property type="entry name" value="A4_beta-galactosidase_middle_domain"/>
    <property type="match status" value="1"/>
</dbReference>
<evidence type="ECO:0000256" key="3">
    <source>
        <dbReference type="ARBA" id="ARBA00012756"/>
    </source>
</evidence>
<dbReference type="InterPro" id="IPR017853">
    <property type="entry name" value="GH"/>
</dbReference>
<feature type="domain" description="Glycoside hydrolase family 42 N-terminal" evidence="8">
    <location>
        <begin position="40"/>
        <end position="430"/>
    </location>
</feature>
<evidence type="ECO:0000313" key="11">
    <source>
        <dbReference type="Proteomes" id="UP000758603"/>
    </source>
</evidence>
<keyword evidence="5" id="KW-0378">Hydrolase</keyword>
<evidence type="ECO:0000256" key="6">
    <source>
        <dbReference type="ARBA" id="ARBA00022833"/>
    </source>
</evidence>
<dbReference type="InterPro" id="IPR013738">
    <property type="entry name" value="Beta_galactosidase_Trimer"/>
</dbReference>
<comment type="caution">
    <text evidence="10">The sequence shown here is derived from an EMBL/GenBank/DDBJ whole genome shotgun (WGS) entry which is preliminary data.</text>
</comment>
<dbReference type="InterPro" id="IPR013780">
    <property type="entry name" value="Glyco_hydro_b"/>
</dbReference>
<dbReference type="GO" id="GO:0004565">
    <property type="term" value="F:beta-galactosidase activity"/>
    <property type="evidence" value="ECO:0007669"/>
    <property type="project" value="UniProtKB-EC"/>
</dbReference>